<evidence type="ECO:0000313" key="5">
    <source>
        <dbReference type="EMBL" id="NHC38108.1"/>
    </source>
</evidence>
<evidence type="ECO:0000313" key="6">
    <source>
        <dbReference type="Proteomes" id="UP000031532"/>
    </source>
</evidence>
<dbReference type="PANTHER" id="PTHR30404:SF0">
    <property type="entry name" value="N-ACETYLMURAMOYL-L-ALANINE AMIDASE AMIC"/>
    <property type="match status" value="1"/>
</dbReference>
<proteinExistence type="predicted"/>
<keyword evidence="1" id="KW-0378">Hydrolase</keyword>
<dbReference type="InterPro" id="IPR003646">
    <property type="entry name" value="SH3-like_bac-type"/>
</dbReference>
<name>A0A9X5EB23_9CYAN</name>
<dbReference type="InterPro" id="IPR002508">
    <property type="entry name" value="MurNAc-LAA_cat"/>
</dbReference>
<protein>
    <submittedName>
        <fullName evidence="5">N-acetylmuramoyl-L-alanine amidase</fullName>
    </submittedName>
</protein>
<dbReference type="GO" id="GO:0071555">
    <property type="term" value="P:cell wall organization"/>
    <property type="evidence" value="ECO:0007669"/>
    <property type="project" value="UniProtKB-KW"/>
</dbReference>
<dbReference type="Gene3D" id="2.30.30.40">
    <property type="entry name" value="SH3 Domains"/>
    <property type="match status" value="1"/>
</dbReference>
<evidence type="ECO:0000256" key="2">
    <source>
        <dbReference type="ARBA" id="ARBA00023316"/>
    </source>
</evidence>
<dbReference type="InterPro" id="IPR050695">
    <property type="entry name" value="N-acetylmuramoyl_amidase_3"/>
</dbReference>
<dbReference type="GO" id="GO:0008745">
    <property type="term" value="F:N-acetylmuramoyl-L-alanine amidase activity"/>
    <property type="evidence" value="ECO:0007669"/>
    <property type="project" value="InterPro"/>
</dbReference>
<keyword evidence="2" id="KW-0961">Cell wall biogenesis/degradation</keyword>
<dbReference type="SMART" id="SM00646">
    <property type="entry name" value="Ami_3"/>
    <property type="match status" value="1"/>
</dbReference>
<keyword evidence="6" id="KW-1185">Reference proteome</keyword>
<evidence type="ECO:0000256" key="1">
    <source>
        <dbReference type="ARBA" id="ARBA00022801"/>
    </source>
</evidence>
<organism evidence="5 6">
    <name type="scientific">Scytonema millei VB511283</name>
    <dbReference type="NCBI Taxonomy" id="1245923"/>
    <lineage>
        <taxon>Bacteria</taxon>
        <taxon>Bacillati</taxon>
        <taxon>Cyanobacteriota</taxon>
        <taxon>Cyanophyceae</taxon>
        <taxon>Nostocales</taxon>
        <taxon>Scytonemataceae</taxon>
        <taxon>Scytonema</taxon>
    </lineage>
</organism>
<gene>
    <name evidence="5" type="ORF">QH73_0026400</name>
</gene>
<dbReference type="GO" id="GO:0009253">
    <property type="term" value="P:peptidoglycan catabolic process"/>
    <property type="evidence" value="ECO:0007669"/>
    <property type="project" value="InterPro"/>
</dbReference>
<feature type="domain" description="MurNAc-LAA" evidence="4">
    <location>
        <begin position="516"/>
        <end position="628"/>
    </location>
</feature>
<dbReference type="CDD" id="cd02696">
    <property type="entry name" value="MurNAc-LAA"/>
    <property type="match status" value="1"/>
</dbReference>
<accession>A0A9X5EB23</accession>
<sequence length="634" mass="69573">MKKLFGLFFLGTIFILLMVRPVGAKQPLAVVYPPANHQTVADRIFLVGTAPPSGKVLVNGKPIERSRAGHFAPSFPLQVGDNTFTLQYQNQQVQLKVQRQDTTPVPPVGLAFGKDSLTPNVDIARMPGELVCFSAIAPPQSVVSVQLGKDNIRLFPQIQQVQLPANSALLTGRNQPTRQLTSGQYQGCTTLPELGNFVDGNNAISGGFTPGSGIQPQFQLTLNGQTVTQPSPGKVTILSPANLAVVEVTANEGVARTGASTDYSRLTPLPKGTRAAVTGKEGEWLRLDYGGWINSKETRIIPGAIPPRSLIRSVSARRVPGATEIVFPLQVPVPVSIKQGDRSLTLTLHNTTAQTDTIRFDDDPIISRLDWQQVTPDRLEYIFNLKSQQQWGYKLRYDGTSLILTLRHQPRTGRQVKIQNSKLQASDSQLPTPVRAGLETRPYRLPTPNSPLAGIKILLDPGHGGKETGALGPTGYPEKDINLLMSKLVREQLEKRGATVYMTRESDIDLSLPDRVTIIDKIDPAIAISLHYNALPDAGDAMKTQGLAAFWYHPQAHDLARFLHGYLVQKLNRPDYGLYWNNLALTRPASAPTILLELGFMINPYEFEWIVNLQAQQQLASAIAQGITHWFSNI</sequence>
<feature type="domain" description="SH3b" evidence="3">
    <location>
        <begin position="243"/>
        <end position="301"/>
    </location>
</feature>
<dbReference type="SMART" id="SM00287">
    <property type="entry name" value="SH3b"/>
    <property type="match status" value="1"/>
</dbReference>
<dbReference type="EMBL" id="JTJC03000017">
    <property type="protein sequence ID" value="NHC38108.1"/>
    <property type="molecule type" value="Genomic_DNA"/>
</dbReference>
<dbReference type="PANTHER" id="PTHR30404">
    <property type="entry name" value="N-ACETYLMURAMOYL-L-ALANINE AMIDASE"/>
    <property type="match status" value="1"/>
</dbReference>
<comment type="caution">
    <text evidence="5">The sequence shown here is derived from an EMBL/GenBank/DDBJ whole genome shotgun (WGS) entry which is preliminary data.</text>
</comment>
<dbReference type="SUPFAM" id="SSF53187">
    <property type="entry name" value="Zn-dependent exopeptidases"/>
    <property type="match status" value="1"/>
</dbReference>
<evidence type="ECO:0000259" key="3">
    <source>
        <dbReference type="SMART" id="SM00287"/>
    </source>
</evidence>
<dbReference type="Gene3D" id="3.40.630.40">
    <property type="entry name" value="Zn-dependent exopeptidases"/>
    <property type="match status" value="1"/>
</dbReference>
<evidence type="ECO:0000259" key="4">
    <source>
        <dbReference type="SMART" id="SM00646"/>
    </source>
</evidence>
<dbReference type="GO" id="GO:0030288">
    <property type="term" value="C:outer membrane-bounded periplasmic space"/>
    <property type="evidence" value="ECO:0007669"/>
    <property type="project" value="TreeGrafter"/>
</dbReference>
<reference evidence="5 6" key="1">
    <citation type="journal article" date="2015" name="Genome Announc.">
        <title>Draft Genome Sequence of the Terrestrial Cyanobacterium Scytonema millei VB511283, Isolated from Eastern India.</title>
        <authorList>
            <person name="Sen D."/>
            <person name="Chandrababunaidu M.M."/>
            <person name="Singh D."/>
            <person name="Sanghi N."/>
            <person name="Ghorai A."/>
            <person name="Mishra G.P."/>
            <person name="Madduluri M."/>
            <person name="Adhikary S.P."/>
            <person name="Tripathy S."/>
        </authorList>
    </citation>
    <scope>NUCLEOTIDE SEQUENCE [LARGE SCALE GENOMIC DNA]</scope>
    <source>
        <strain evidence="5 6">VB511283</strain>
    </source>
</reference>
<dbReference type="AlphaFoldDB" id="A0A9X5EB23"/>
<dbReference type="Proteomes" id="UP000031532">
    <property type="component" value="Unassembled WGS sequence"/>
</dbReference>
<dbReference type="Pfam" id="PF01520">
    <property type="entry name" value="Amidase_3"/>
    <property type="match status" value="1"/>
</dbReference>